<feature type="compositionally biased region" description="Basic and acidic residues" evidence="3">
    <location>
        <begin position="154"/>
        <end position="163"/>
    </location>
</feature>
<dbReference type="RefSeq" id="WP_164333878.1">
    <property type="nucleotide sequence ID" value="NZ_JAAGMD010000024.1"/>
</dbReference>
<keyword evidence="1" id="KW-0732">Signal</keyword>
<dbReference type="EMBL" id="JAAGMD010000024">
    <property type="protein sequence ID" value="NEA84654.1"/>
    <property type="molecule type" value="Genomic_DNA"/>
</dbReference>
<dbReference type="AlphaFoldDB" id="A0A6G3QN50"/>
<comment type="caution">
    <text evidence="4">The sequence shown here is derived from an EMBL/GenBank/DDBJ whole genome shotgun (WGS) entry which is preliminary data.</text>
</comment>
<feature type="region of interest" description="Disordered" evidence="3">
    <location>
        <begin position="154"/>
        <end position="178"/>
    </location>
</feature>
<proteinExistence type="predicted"/>
<feature type="region of interest" description="Disordered" evidence="3">
    <location>
        <begin position="53"/>
        <end position="78"/>
    </location>
</feature>
<gene>
    <name evidence="4" type="ORF">G3I53_00870</name>
</gene>
<dbReference type="Pfam" id="PF06236">
    <property type="entry name" value="MelC1"/>
    <property type="match status" value="1"/>
</dbReference>
<evidence type="ECO:0000256" key="3">
    <source>
        <dbReference type="SAM" id="MobiDB-lite"/>
    </source>
</evidence>
<dbReference type="Gene3D" id="3.30.1880.10">
    <property type="entry name" value="protein ne1242 domain like"/>
    <property type="match status" value="1"/>
</dbReference>
<dbReference type="GO" id="GO:0005507">
    <property type="term" value="F:copper ion binding"/>
    <property type="evidence" value="ECO:0007669"/>
    <property type="project" value="InterPro"/>
</dbReference>
<accession>A0A6G3QN50</accession>
<evidence type="ECO:0000256" key="2">
    <source>
        <dbReference type="ARBA" id="ARBA00023008"/>
    </source>
</evidence>
<organism evidence="4">
    <name type="scientific">Streptomyces sp. SID14436</name>
    <dbReference type="NCBI Taxonomy" id="2706070"/>
    <lineage>
        <taxon>Bacteria</taxon>
        <taxon>Bacillati</taxon>
        <taxon>Actinomycetota</taxon>
        <taxon>Actinomycetes</taxon>
        <taxon>Kitasatosporales</taxon>
        <taxon>Streptomycetaceae</taxon>
        <taxon>Streptomyces</taxon>
    </lineage>
</organism>
<dbReference type="GO" id="GO:0042438">
    <property type="term" value="P:melanin biosynthetic process"/>
    <property type="evidence" value="ECO:0007669"/>
    <property type="project" value="InterPro"/>
</dbReference>
<evidence type="ECO:0000313" key="4">
    <source>
        <dbReference type="EMBL" id="NEA84654.1"/>
    </source>
</evidence>
<protein>
    <submittedName>
        <fullName evidence="4">Tyrosinase</fullName>
    </submittedName>
</protein>
<evidence type="ECO:0000256" key="1">
    <source>
        <dbReference type="ARBA" id="ARBA00022729"/>
    </source>
</evidence>
<feature type="compositionally biased region" description="Gly residues" evidence="3">
    <location>
        <begin position="1"/>
        <end position="12"/>
    </location>
</feature>
<name>A0A6G3QN50_9ACTN</name>
<reference evidence="4" key="1">
    <citation type="submission" date="2020-01" db="EMBL/GenBank/DDBJ databases">
        <title>Insect and environment-associated Actinomycetes.</title>
        <authorList>
            <person name="Currrie C."/>
            <person name="Chevrette M."/>
            <person name="Carlson C."/>
            <person name="Stubbendieck R."/>
            <person name="Wendt-Pienkowski E."/>
        </authorList>
    </citation>
    <scope>NUCLEOTIDE SEQUENCE</scope>
    <source>
        <strain evidence="4">SID14436</strain>
    </source>
</reference>
<dbReference type="InterPro" id="IPR023199">
    <property type="entry name" value="GriE/MELC1_sf"/>
</dbReference>
<sequence length="178" mass="17974">MVVRGSGRGEGPGDSTPRQGGGPGAGGTRRQVARGLLGAGLAAVFAPAVASCSPGATGHRADKHPGDVPHGGGNASQEVAFDEVYRGRRLRGVRSTTDRAAGGGGGEGAWRVTVDGRPLHLMRRADGTYLTMVDHYASYPTPLAAARAAVDELGPGRRLRDPGTGHGPGEGGDRGVHA</sequence>
<keyword evidence="2" id="KW-0186">Copper</keyword>
<feature type="region of interest" description="Disordered" evidence="3">
    <location>
        <begin position="1"/>
        <end position="30"/>
    </location>
</feature>
<dbReference type="InterPro" id="IPR010928">
    <property type="entry name" value="MelC1"/>
</dbReference>